<keyword evidence="3 6" id="KW-1133">Transmembrane helix</keyword>
<dbReference type="InterPro" id="IPR013714">
    <property type="entry name" value="Golgi_TVP15"/>
</dbReference>
<dbReference type="EMBL" id="HBIJ01014572">
    <property type="protein sequence ID" value="CAE0368995.1"/>
    <property type="molecule type" value="Transcribed_RNA"/>
</dbReference>
<evidence type="ECO:0000256" key="1">
    <source>
        <dbReference type="ARBA" id="ARBA00004141"/>
    </source>
</evidence>
<evidence type="ECO:0000256" key="4">
    <source>
        <dbReference type="ARBA" id="ARBA00023136"/>
    </source>
</evidence>
<reference evidence="7" key="1">
    <citation type="submission" date="2021-01" db="EMBL/GenBank/DDBJ databases">
        <authorList>
            <person name="Corre E."/>
            <person name="Pelletier E."/>
            <person name="Niang G."/>
            <person name="Scheremetjew M."/>
            <person name="Finn R."/>
            <person name="Kale V."/>
            <person name="Holt S."/>
            <person name="Cochrane G."/>
            <person name="Meng A."/>
            <person name="Brown T."/>
            <person name="Cohen L."/>
        </authorList>
    </citation>
    <scope>NUCLEOTIDE SEQUENCE</scope>
    <source>
        <strain evidence="7">CCMP1510</strain>
    </source>
</reference>
<gene>
    <name evidence="7" type="ORF">ALAG00032_LOCUS9758</name>
</gene>
<evidence type="ECO:0000313" key="7">
    <source>
        <dbReference type="EMBL" id="CAE0368995.1"/>
    </source>
</evidence>
<organism evidence="7">
    <name type="scientific">Aureoumbra lagunensis</name>
    <dbReference type="NCBI Taxonomy" id="44058"/>
    <lineage>
        <taxon>Eukaryota</taxon>
        <taxon>Sar</taxon>
        <taxon>Stramenopiles</taxon>
        <taxon>Ochrophyta</taxon>
        <taxon>Pelagophyceae</taxon>
        <taxon>Pelagomonadales</taxon>
        <taxon>Aureoumbra</taxon>
    </lineage>
</organism>
<evidence type="ECO:0000256" key="2">
    <source>
        <dbReference type="ARBA" id="ARBA00022692"/>
    </source>
</evidence>
<feature type="transmembrane region" description="Helical" evidence="6">
    <location>
        <begin position="127"/>
        <end position="149"/>
    </location>
</feature>
<feature type="transmembrane region" description="Helical" evidence="6">
    <location>
        <begin position="187"/>
        <end position="207"/>
    </location>
</feature>
<accession>A0A7S3JYJ7</accession>
<name>A0A7S3JYJ7_9STRA</name>
<evidence type="ECO:0000256" key="5">
    <source>
        <dbReference type="SAM" id="MobiDB-lite"/>
    </source>
</evidence>
<keyword evidence="2 6" id="KW-0812">Transmembrane</keyword>
<dbReference type="AlphaFoldDB" id="A0A7S3JYJ7"/>
<feature type="transmembrane region" description="Helical" evidence="6">
    <location>
        <begin position="94"/>
        <end position="115"/>
    </location>
</feature>
<comment type="subcellular location">
    <subcellularLocation>
        <location evidence="1">Membrane</location>
        <topology evidence="1">Multi-pass membrane protein</topology>
    </subcellularLocation>
</comment>
<protein>
    <submittedName>
        <fullName evidence="7">Uncharacterized protein</fullName>
    </submittedName>
</protein>
<dbReference type="GO" id="GO:0016020">
    <property type="term" value="C:membrane"/>
    <property type="evidence" value="ECO:0007669"/>
    <property type="project" value="UniProtKB-SubCell"/>
</dbReference>
<evidence type="ECO:0000256" key="3">
    <source>
        <dbReference type="ARBA" id="ARBA00022989"/>
    </source>
</evidence>
<dbReference type="PANTHER" id="PTHR38894">
    <property type="entry name" value="TRANSMEMBRANE PROTEIN"/>
    <property type="match status" value="1"/>
</dbReference>
<feature type="region of interest" description="Disordered" evidence="5">
    <location>
        <begin position="1"/>
        <end position="81"/>
    </location>
</feature>
<proteinExistence type="predicted"/>
<sequence length="238" mass="25913">MADYNNPFADPSVTGAAQPSSSSDTPSWLAPEPPGPSSSEGRTGSNQPPWLSDPVPPTQSGPPGSEFSSTPPPASGSSQPLMDISWGKLPREIVLMRIANLCSAFLLACLAALKLQKNTGDVSSGVISFYLFAFAILIFTFECHVSFLGKVIADNLGFMYQAPGRASFMILLGMLCFSDEPLPGFGYFVGIFVIVTALLNAFIMFKFPNYERSCRINDLVRFFFYVYFDINFIFFALG</sequence>
<evidence type="ECO:0000256" key="6">
    <source>
        <dbReference type="SAM" id="Phobius"/>
    </source>
</evidence>
<dbReference type="Pfam" id="PF08507">
    <property type="entry name" value="COPI_assoc"/>
    <property type="match status" value="1"/>
</dbReference>
<keyword evidence="4 6" id="KW-0472">Membrane</keyword>
<feature type="transmembrane region" description="Helical" evidence="6">
    <location>
        <begin position="219"/>
        <end position="237"/>
    </location>
</feature>
<dbReference type="PANTHER" id="PTHR38894:SF1">
    <property type="entry name" value="TRANSMEMBRANE PROTEIN"/>
    <property type="match status" value="1"/>
</dbReference>
<feature type="compositionally biased region" description="Polar residues" evidence="5">
    <location>
        <begin position="15"/>
        <end position="26"/>
    </location>
</feature>